<keyword evidence="12" id="KW-1185">Reference proteome</keyword>
<dbReference type="NCBIfam" id="NF001262">
    <property type="entry name" value="PRK00226.1-3"/>
    <property type="match status" value="1"/>
</dbReference>
<keyword evidence="11" id="KW-0648">Protein biosynthesis</keyword>
<dbReference type="GO" id="GO:0032784">
    <property type="term" value="P:regulation of DNA-templated transcription elongation"/>
    <property type="evidence" value="ECO:0007669"/>
    <property type="project" value="UniProtKB-UniRule"/>
</dbReference>
<dbReference type="InterPro" id="IPR036805">
    <property type="entry name" value="Tscrpt_elong_fac_GreA/B_N_sf"/>
</dbReference>
<evidence type="ECO:0000259" key="9">
    <source>
        <dbReference type="Pfam" id="PF01272"/>
    </source>
</evidence>
<organism evidence="11 12">
    <name type="scientific">Branchiibius hedensis</name>
    <dbReference type="NCBI Taxonomy" id="672460"/>
    <lineage>
        <taxon>Bacteria</taxon>
        <taxon>Bacillati</taxon>
        <taxon>Actinomycetota</taxon>
        <taxon>Actinomycetes</taxon>
        <taxon>Micrococcales</taxon>
        <taxon>Dermacoccaceae</taxon>
        <taxon>Branchiibius</taxon>
    </lineage>
</organism>
<dbReference type="EMBL" id="UESZ01000001">
    <property type="protein sequence ID" value="SSA35087.1"/>
    <property type="molecule type" value="Genomic_DNA"/>
</dbReference>
<dbReference type="GO" id="GO:0006354">
    <property type="term" value="P:DNA-templated transcription elongation"/>
    <property type="evidence" value="ECO:0007669"/>
    <property type="project" value="TreeGrafter"/>
</dbReference>
<name>A0A2Y8ZYV0_9MICO</name>
<dbReference type="InterPro" id="IPR028624">
    <property type="entry name" value="Tscrpt_elong_fac_GreA/B"/>
</dbReference>
<proteinExistence type="inferred from homology"/>
<evidence type="ECO:0000256" key="4">
    <source>
        <dbReference type="ARBA" id="ARBA00023125"/>
    </source>
</evidence>
<accession>A0A2Y8ZYV0</accession>
<dbReference type="HAMAP" id="MF_00105">
    <property type="entry name" value="GreA_GreB"/>
    <property type="match status" value="1"/>
</dbReference>
<dbReference type="SUPFAM" id="SSF46557">
    <property type="entry name" value="GreA transcript cleavage protein, N-terminal domain"/>
    <property type="match status" value="1"/>
</dbReference>
<evidence type="ECO:0000256" key="1">
    <source>
        <dbReference type="ARBA" id="ARBA00008213"/>
    </source>
</evidence>
<dbReference type="Proteomes" id="UP000250028">
    <property type="component" value="Unassembled WGS sequence"/>
</dbReference>
<dbReference type="InterPro" id="IPR036953">
    <property type="entry name" value="GreA/GreB_C_sf"/>
</dbReference>
<comment type="similarity">
    <text evidence="1 8">Belongs to the GreA/GreB family.</text>
</comment>
<gene>
    <name evidence="8" type="primary">greA</name>
    <name evidence="11" type="ORF">SAMN04489750_2422</name>
</gene>
<dbReference type="OrthoDB" id="9797227at2"/>
<dbReference type="InterPro" id="IPR022691">
    <property type="entry name" value="Tscrpt_elong_fac_GreA/B_N"/>
</dbReference>
<sequence>MSQQAATRGSGPTFFVLHQLEEIDVTSTDTGTTFLTQDAFDRLKAEHDQLTTTGRSEIAAKIEEARQEGDLKENGGYHAAKEEQGKMEARIRTLEELLRNATVGEAPKADGTVHPGMVVKAEIFGEEESFLLGSREGAADDLTVYSEKSPLGAAILDQKVGSTVSYEAPNGKTIEVKIVSASPYQG</sequence>
<dbReference type="PANTHER" id="PTHR30437">
    <property type="entry name" value="TRANSCRIPTION ELONGATION FACTOR GREA"/>
    <property type="match status" value="1"/>
</dbReference>
<evidence type="ECO:0000313" key="11">
    <source>
        <dbReference type="EMBL" id="SSA35087.1"/>
    </source>
</evidence>
<keyword evidence="3 8" id="KW-0805">Transcription regulation</keyword>
<dbReference type="InterPro" id="IPR018151">
    <property type="entry name" value="TF_GreA/GreB_CS"/>
</dbReference>
<dbReference type="GO" id="GO:0070063">
    <property type="term" value="F:RNA polymerase binding"/>
    <property type="evidence" value="ECO:0007669"/>
    <property type="project" value="InterPro"/>
</dbReference>
<dbReference type="InterPro" id="IPR023459">
    <property type="entry name" value="Tscrpt_elong_fac_GreA/B_fam"/>
</dbReference>
<evidence type="ECO:0000256" key="3">
    <source>
        <dbReference type="ARBA" id="ARBA00023015"/>
    </source>
</evidence>
<dbReference type="PROSITE" id="PS00829">
    <property type="entry name" value="GREAB_1"/>
    <property type="match status" value="1"/>
</dbReference>
<evidence type="ECO:0000313" key="12">
    <source>
        <dbReference type="Proteomes" id="UP000250028"/>
    </source>
</evidence>
<comment type="function">
    <text evidence="6 8">Necessary for efficient RNA polymerase transcription elongation past template-encoded arresting sites. The arresting sites in DNA have the property of trapping a certain fraction of elongating RNA polymerases that pass through, resulting in locked ternary complexes. Cleavage of the nascent transcript by cleavage factors such as GreA or GreB allows the resumption of elongation from the new 3'terminus. GreA releases sequences of 2 to 3 nucleotides.</text>
</comment>
<keyword evidence="5 8" id="KW-0804">Transcription</keyword>
<evidence type="ECO:0000256" key="7">
    <source>
        <dbReference type="ARBA" id="ARBA00030776"/>
    </source>
</evidence>
<evidence type="ECO:0000259" key="10">
    <source>
        <dbReference type="Pfam" id="PF03449"/>
    </source>
</evidence>
<keyword evidence="11" id="KW-0251">Elongation factor</keyword>
<reference evidence="12" key="1">
    <citation type="submission" date="2016-10" db="EMBL/GenBank/DDBJ databases">
        <authorList>
            <person name="Varghese N."/>
            <person name="Submissions S."/>
        </authorList>
    </citation>
    <scope>NUCLEOTIDE SEQUENCE [LARGE SCALE GENOMIC DNA]</scope>
    <source>
        <strain evidence="12">DSM 22951</strain>
    </source>
</reference>
<dbReference type="SUPFAM" id="SSF54534">
    <property type="entry name" value="FKBP-like"/>
    <property type="match status" value="1"/>
</dbReference>
<evidence type="ECO:0000256" key="5">
    <source>
        <dbReference type="ARBA" id="ARBA00023163"/>
    </source>
</evidence>
<dbReference type="AlphaFoldDB" id="A0A2Y8ZYV0"/>
<dbReference type="FunFam" id="1.10.287.180:FF:000001">
    <property type="entry name" value="Transcription elongation factor GreA"/>
    <property type="match status" value="1"/>
</dbReference>
<dbReference type="Gene3D" id="3.10.50.30">
    <property type="entry name" value="Transcription elongation factor, GreA/GreB, C-terminal domain"/>
    <property type="match status" value="1"/>
</dbReference>
<evidence type="ECO:0000256" key="2">
    <source>
        <dbReference type="ARBA" id="ARBA00013729"/>
    </source>
</evidence>
<feature type="domain" description="Transcription elongation factor GreA/GreB C-terminal" evidence="9">
    <location>
        <begin position="110"/>
        <end position="182"/>
    </location>
</feature>
<evidence type="ECO:0000256" key="6">
    <source>
        <dbReference type="ARBA" id="ARBA00024916"/>
    </source>
</evidence>
<dbReference type="PANTHER" id="PTHR30437:SF4">
    <property type="entry name" value="TRANSCRIPTION ELONGATION FACTOR GREA"/>
    <property type="match status" value="1"/>
</dbReference>
<feature type="domain" description="Transcription elongation factor GreA/GreB N-terminal" evidence="10">
    <location>
        <begin position="34"/>
        <end position="103"/>
    </location>
</feature>
<dbReference type="GO" id="GO:0003677">
    <property type="term" value="F:DNA binding"/>
    <property type="evidence" value="ECO:0007669"/>
    <property type="project" value="UniProtKB-UniRule"/>
</dbReference>
<dbReference type="Gene3D" id="1.10.287.180">
    <property type="entry name" value="Transcription elongation factor, GreA/GreB, N-terminal domain"/>
    <property type="match status" value="1"/>
</dbReference>
<protein>
    <recommendedName>
        <fullName evidence="2 8">Transcription elongation factor GreA</fullName>
    </recommendedName>
    <alternativeName>
        <fullName evidence="7 8">Transcript cleavage factor GreA</fullName>
    </alternativeName>
</protein>
<dbReference type="Pfam" id="PF03449">
    <property type="entry name" value="GreA_GreB_N"/>
    <property type="match status" value="1"/>
</dbReference>
<keyword evidence="4 8" id="KW-0238">DNA-binding</keyword>
<evidence type="ECO:0000256" key="8">
    <source>
        <dbReference type="HAMAP-Rule" id="MF_00105"/>
    </source>
</evidence>
<dbReference type="InterPro" id="IPR001437">
    <property type="entry name" value="Tscrpt_elong_fac_GreA/B_C"/>
</dbReference>
<dbReference type="GO" id="GO:0003746">
    <property type="term" value="F:translation elongation factor activity"/>
    <property type="evidence" value="ECO:0007669"/>
    <property type="project" value="UniProtKB-KW"/>
</dbReference>
<dbReference type="Pfam" id="PF01272">
    <property type="entry name" value="GreA_GreB"/>
    <property type="match status" value="1"/>
</dbReference>